<feature type="transmembrane region" description="Helical" evidence="9">
    <location>
        <begin position="278"/>
        <end position="298"/>
    </location>
</feature>
<feature type="transmembrane region" description="Helical" evidence="9">
    <location>
        <begin position="136"/>
        <end position="153"/>
    </location>
</feature>
<evidence type="ECO:0000256" key="6">
    <source>
        <dbReference type="ARBA" id="ARBA00022989"/>
    </source>
</evidence>
<name>A0A1H4LQ63_9MICC</name>
<keyword evidence="3" id="KW-0813">Transport</keyword>
<dbReference type="Pfam" id="PF00892">
    <property type="entry name" value="EamA"/>
    <property type="match status" value="2"/>
</dbReference>
<evidence type="ECO:0000256" key="4">
    <source>
        <dbReference type="ARBA" id="ARBA00022475"/>
    </source>
</evidence>
<dbReference type="AlphaFoldDB" id="A0A1H4LQ63"/>
<keyword evidence="5 9" id="KW-0812">Transmembrane</keyword>
<sequence length="331" mass="35203">MTDPISKTLAPTTPVSGAPGGNPAGTSGAVAEQAAKRERQGLAYGVGAYTLWGLLPLYFMLLLPAGPVEIVANRVLWSLLFCAILLTVTRSWKTFTLVLKRPKTPGVLAIAALLIAVNWLAYTFGVMSGQAVEASLGYYINPLVSVLLGVLVLKERLRALQWTAVGIGFLAVVVLTVAYGKLPWIALTLAFSFGFYGLVKKKVGSGVDSITSLSVETLVLAPFAAVTMVALTLNQAATVTGYGSAHFWLMAASGAVTAVPLVFFGASAARLPLTTIGMLQYLAPTLQLIIATLVLHEHMSPERWIGFGLVWIGLIILTVDALRHTIRVRRS</sequence>
<evidence type="ECO:0000256" key="2">
    <source>
        <dbReference type="ARBA" id="ARBA00007362"/>
    </source>
</evidence>
<feature type="transmembrane region" description="Helical" evidence="9">
    <location>
        <begin position="304"/>
        <end position="322"/>
    </location>
</feature>
<feature type="transmembrane region" description="Helical" evidence="9">
    <location>
        <begin position="245"/>
        <end position="266"/>
    </location>
</feature>
<evidence type="ECO:0000313" key="12">
    <source>
        <dbReference type="Proteomes" id="UP000182652"/>
    </source>
</evidence>
<evidence type="ECO:0000256" key="5">
    <source>
        <dbReference type="ARBA" id="ARBA00022692"/>
    </source>
</evidence>
<keyword evidence="7 9" id="KW-0472">Membrane</keyword>
<dbReference type="SUPFAM" id="SSF103481">
    <property type="entry name" value="Multidrug resistance efflux transporter EmrE"/>
    <property type="match status" value="2"/>
</dbReference>
<feature type="transmembrane region" description="Helical" evidence="9">
    <location>
        <begin position="184"/>
        <end position="199"/>
    </location>
</feature>
<feature type="region of interest" description="Disordered" evidence="8">
    <location>
        <begin position="1"/>
        <end position="30"/>
    </location>
</feature>
<keyword evidence="12" id="KW-1185">Reference proteome</keyword>
<evidence type="ECO:0000256" key="3">
    <source>
        <dbReference type="ARBA" id="ARBA00022448"/>
    </source>
</evidence>
<keyword evidence="6 9" id="KW-1133">Transmembrane helix</keyword>
<comment type="similarity">
    <text evidence="2">Belongs to the EamA transporter family.</text>
</comment>
<feature type="domain" description="EamA" evidence="10">
    <location>
        <begin position="41"/>
        <end position="176"/>
    </location>
</feature>
<dbReference type="Proteomes" id="UP000182652">
    <property type="component" value="Unassembled WGS sequence"/>
</dbReference>
<evidence type="ECO:0000313" key="11">
    <source>
        <dbReference type="EMBL" id="SEB72425.1"/>
    </source>
</evidence>
<evidence type="ECO:0000256" key="8">
    <source>
        <dbReference type="SAM" id="MobiDB-lite"/>
    </source>
</evidence>
<dbReference type="STRING" id="156980.SAMN04489745_1073"/>
<feature type="transmembrane region" description="Helical" evidence="9">
    <location>
        <begin position="211"/>
        <end position="233"/>
    </location>
</feature>
<evidence type="ECO:0000259" key="10">
    <source>
        <dbReference type="Pfam" id="PF00892"/>
    </source>
</evidence>
<comment type="subcellular location">
    <subcellularLocation>
        <location evidence="1">Cell membrane</location>
        <topology evidence="1">Multi-pass membrane protein</topology>
    </subcellularLocation>
</comment>
<dbReference type="Gene3D" id="1.10.3730.20">
    <property type="match status" value="1"/>
</dbReference>
<dbReference type="GO" id="GO:0005886">
    <property type="term" value="C:plasma membrane"/>
    <property type="evidence" value="ECO:0007669"/>
    <property type="project" value="UniProtKB-SubCell"/>
</dbReference>
<dbReference type="PANTHER" id="PTHR22911">
    <property type="entry name" value="ACYL-MALONYL CONDENSING ENZYME-RELATED"/>
    <property type="match status" value="1"/>
</dbReference>
<dbReference type="RefSeq" id="WP_074784054.1">
    <property type="nucleotide sequence ID" value="NZ_FNSN01000003.1"/>
</dbReference>
<gene>
    <name evidence="11" type="ORF">SAMN04489745_1073</name>
</gene>
<protein>
    <submittedName>
        <fullName evidence="11">Chloramphenicol-sensitive protein RarD</fullName>
    </submittedName>
</protein>
<organism evidence="11 12">
    <name type="scientific">Arthrobacter woluwensis</name>
    <dbReference type="NCBI Taxonomy" id="156980"/>
    <lineage>
        <taxon>Bacteria</taxon>
        <taxon>Bacillati</taxon>
        <taxon>Actinomycetota</taxon>
        <taxon>Actinomycetes</taxon>
        <taxon>Micrococcales</taxon>
        <taxon>Micrococcaceae</taxon>
        <taxon>Arthrobacter</taxon>
    </lineage>
</organism>
<keyword evidence="4" id="KW-1003">Cell membrane</keyword>
<accession>A0A1H4LQ63</accession>
<feature type="domain" description="EamA" evidence="10">
    <location>
        <begin position="185"/>
        <end position="318"/>
    </location>
</feature>
<dbReference type="InterPro" id="IPR004626">
    <property type="entry name" value="RarD"/>
</dbReference>
<feature type="transmembrane region" description="Helical" evidence="9">
    <location>
        <begin position="42"/>
        <end position="63"/>
    </location>
</feature>
<feature type="transmembrane region" description="Helical" evidence="9">
    <location>
        <begin position="75"/>
        <end position="92"/>
    </location>
</feature>
<dbReference type="NCBIfam" id="TIGR00688">
    <property type="entry name" value="rarD"/>
    <property type="match status" value="1"/>
</dbReference>
<reference evidence="11 12" key="1">
    <citation type="submission" date="2016-10" db="EMBL/GenBank/DDBJ databases">
        <authorList>
            <person name="de Groot N.N."/>
        </authorList>
    </citation>
    <scope>NUCLEOTIDE SEQUENCE [LARGE SCALE GENOMIC DNA]</scope>
    <source>
        <strain evidence="11 12">DSM 10495</strain>
    </source>
</reference>
<feature type="transmembrane region" description="Helical" evidence="9">
    <location>
        <begin position="104"/>
        <end position="124"/>
    </location>
</feature>
<dbReference type="PANTHER" id="PTHR22911:SF137">
    <property type="entry name" value="SOLUTE CARRIER FAMILY 35 MEMBER G2-RELATED"/>
    <property type="match status" value="1"/>
</dbReference>
<proteinExistence type="inferred from homology"/>
<evidence type="ECO:0000256" key="9">
    <source>
        <dbReference type="SAM" id="Phobius"/>
    </source>
</evidence>
<evidence type="ECO:0000256" key="7">
    <source>
        <dbReference type="ARBA" id="ARBA00023136"/>
    </source>
</evidence>
<feature type="transmembrane region" description="Helical" evidence="9">
    <location>
        <begin position="160"/>
        <end position="178"/>
    </location>
</feature>
<evidence type="ECO:0000256" key="1">
    <source>
        <dbReference type="ARBA" id="ARBA00004651"/>
    </source>
</evidence>
<dbReference type="InterPro" id="IPR037185">
    <property type="entry name" value="EmrE-like"/>
</dbReference>
<dbReference type="EMBL" id="FNSN01000003">
    <property type="protein sequence ID" value="SEB72425.1"/>
    <property type="molecule type" value="Genomic_DNA"/>
</dbReference>
<dbReference type="InterPro" id="IPR000620">
    <property type="entry name" value="EamA_dom"/>
</dbReference>